<name>A0ACB8SE30_9AGAM</name>
<dbReference type="EMBL" id="MU277387">
    <property type="protein sequence ID" value="KAI0054584.1"/>
    <property type="molecule type" value="Genomic_DNA"/>
</dbReference>
<sequence>MPRGVWGITYDLFTRRIEDNLPNGWGSRRSGVYRRLARLLEQGAFNRVQYSLWEKDDTNATATYNLMTGLRRLQPRGILPTVVKGLQMFSVPDRIRMDITDAVRLGGAFSPYLTGITPANLVPLGVPRQLPPPTWPGNNRKNLPKGLRRDAASLVHSLVTRNWRRHPDPQAGNAEGNEAGKDSDDEGGKAEDEEEEEDDVMDDDEAEDVMDDDDN</sequence>
<accession>A0ACB8SE30</accession>
<organism evidence="1 2">
    <name type="scientific">Artomyces pyxidatus</name>
    <dbReference type="NCBI Taxonomy" id="48021"/>
    <lineage>
        <taxon>Eukaryota</taxon>
        <taxon>Fungi</taxon>
        <taxon>Dikarya</taxon>
        <taxon>Basidiomycota</taxon>
        <taxon>Agaricomycotina</taxon>
        <taxon>Agaricomycetes</taxon>
        <taxon>Russulales</taxon>
        <taxon>Auriscalpiaceae</taxon>
        <taxon>Artomyces</taxon>
    </lineage>
</organism>
<protein>
    <submittedName>
        <fullName evidence="1">Uncharacterized protein</fullName>
    </submittedName>
</protein>
<reference evidence="1" key="1">
    <citation type="submission" date="2021-03" db="EMBL/GenBank/DDBJ databases">
        <authorList>
            <consortium name="DOE Joint Genome Institute"/>
            <person name="Ahrendt S."/>
            <person name="Looney B.P."/>
            <person name="Miyauchi S."/>
            <person name="Morin E."/>
            <person name="Drula E."/>
            <person name="Courty P.E."/>
            <person name="Chicoki N."/>
            <person name="Fauchery L."/>
            <person name="Kohler A."/>
            <person name="Kuo A."/>
            <person name="Labutti K."/>
            <person name="Pangilinan J."/>
            <person name="Lipzen A."/>
            <person name="Riley R."/>
            <person name="Andreopoulos W."/>
            <person name="He G."/>
            <person name="Johnson J."/>
            <person name="Barry K.W."/>
            <person name="Grigoriev I.V."/>
            <person name="Nagy L."/>
            <person name="Hibbett D."/>
            <person name="Henrissat B."/>
            <person name="Matheny P.B."/>
            <person name="Labbe J."/>
            <person name="Martin F."/>
        </authorList>
    </citation>
    <scope>NUCLEOTIDE SEQUENCE</scope>
    <source>
        <strain evidence="1">HHB10654</strain>
    </source>
</reference>
<keyword evidence="2" id="KW-1185">Reference proteome</keyword>
<proteinExistence type="predicted"/>
<dbReference type="Proteomes" id="UP000814140">
    <property type="component" value="Unassembled WGS sequence"/>
</dbReference>
<evidence type="ECO:0000313" key="2">
    <source>
        <dbReference type="Proteomes" id="UP000814140"/>
    </source>
</evidence>
<gene>
    <name evidence="1" type="ORF">BV25DRAFT_1816869</name>
</gene>
<reference evidence="1" key="2">
    <citation type="journal article" date="2022" name="New Phytol.">
        <title>Evolutionary transition to the ectomycorrhizal habit in the genomes of a hyperdiverse lineage of mushroom-forming fungi.</title>
        <authorList>
            <person name="Looney B."/>
            <person name="Miyauchi S."/>
            <person name="Morin E."/>
            <person name="Drula E."/>
            <person name="Courty P.E."/>
            <person name="Kohler A."/>
            <person name="Kuo A."/>
            <person name="LaButti K."/>
            <person name="Pangilinan J."/>
            <person name="Lipzen A."/>
            <person name="Riley R."/>
            <person name="Andreopoulos W."/>
            <person name="He G."/>
            <person name="Johnson J."/>
            <person name="Nolan M."/>
            <person name="Tritt A."/>
            <person name="Barry K.W."/>
            <person name="Grigoriev I.V."/>
            <person name="Nagy L.G."/>
            <person name="Hibbett D."/>
            <person name="Henrissat B."/>
            <person name="Matheny P.B."/>
            <person name="Labbe J."/>
            <person name="Martin F.M."/>
        </authorList>
    </citation>
    <scope>NUCLEOTIDE SEQUENCE</scope>
    <source>
        <strain evidence="1">HHB10654</strain>
    </source>
</reference>
<comment type="caution">
    <text evidence="1">The sequence shown here is derived from an EMBL/GenBank/DDBJ whole genome shotgun (WGS) entry which is preliminary data.</text>
</comment>
<evidence type="ECO:0000313" key="1">
    <source>
        <dbReference type="EMBL" id="KAI0054584.1"/>
    </source>
</evidence>